<evidence type="ECO:0000256" key="7">
    <source>
        <dbReference type="ARBA" id="ARBA00047622"/>
    </source>
</evidence>
<evidence type="ECO:0000256" key="1">
    <source>
        <dbReference type="ARBA" id="ARBA00004969"/>
    </source>
</evidence>
<dbReference type="EMBL" id="HBGU01063860">
    <property type="protein sequence ID" value="CAD9522058.1"/>
    <property type="molecule type" value="Transcribed_RNA"/>
</dbReference>
<evidence type="ECO:0000313" key="10">
    <source>
        <dbReference type="EMBL" id="CAD9522058.1"/>
    </source>
</evidence>
<dbReference type="InterPro" id="IPR041698">
    <property type="entry name" value="Methyltransf_25"/>
</dbReference>
<accession>A0A7S2IKG9</accession>
<proteinExistence type="predicted"/>
<comment type="catalytic activity">
    <reaction evidence="8">
        <text>N-methylethanolamine phosphate + S-adenosyl-L-methionine = N,N-dimethylethanolamine phosphate + S-adenosyl-L-homocysteine + H(+)</text>
        <dbReference type="Rhea" id="RHEA:25321"/>
        <dbReference type="ChEBI" id="CHEBI:15378"/>
        <dbReference type="ChEBI" id="CHEBI:57781"/>
        <dbReference type="ChEBI" id="CHEBI:57856"/>
        <dbReference type="ChEBI" id="CHEBI:58641"/>
        <dbReference type="ChEBI" id="CHEBI:59789"/>
        <dbReference type="EC" id="2.1.1.103"/>
    </reaction>
    <physiologicalReaction direction="left-to-right" evidence="8">
        <dbReference type="Rhea" id="RHEA:25322"/>
    </physiologicalReaction>
</comment>
<dbReference type="InterPro" id="IPR029063">
    <property type="entry name" value="SAM-dependent_MTases_sf"/>
</dbReference>
<comment type="pathway">
    <text evidence="1">Phospholipid metabolism; phosphatidylcholine biosynthesis.</text>
</comment>
<dbReference type="PANTHER" id="PTHR44307:SF2">
    <property type="entry name" value="PHOSPHOETHANOLAMINE METHYLTRANSFERASE ISOFORM X1"/>
    <property type="match status" value="1"/>
</dbReference>
<dbReference type="GO" id="GO:0000234">
    <property type="term" value="F:phosphoethanolamine N-methyltransferase activity"/>
    <property type="evidence" value="ECO:0007669"/>
    <property type="project" value="UniProtKB-EC"/>
</dbReference>
<dbReference type="EC" id="2.1.1.103" evidence="5"/>
<keyword evidence="3" id="KW-0489">Methyltransferase</keyword>
<evidence type="ECO:0000259" key="9">
    <source>
        <dbReference type="Pfam" id="PF13649"/>
    </source>
</evidence>
<evidence type="ECO:0000256" key="3">
    <source>
        <dbReference type="ARBA" id="ARBA00022603"/>
    </source>
</evidence>
<dbReference type="SUPFAM" id="SSF53335">
    <property type="entry name" value="S-adenosyl-L-methionine-dependent methyltransferases"/>
    <property type="match status" value="1"/>
</dbReference>
<organism evidence="10">
    <name type="scientific">Haptolina brevifila</name>
    <dbReference type="NCBI Taxonomy" id="156173"/>
    <lineage>
        <taxon>Eukaryota</taxon>
        <taxon>Haptista</taxon>
        <taxon>Haptophyta</taxon>
        <taxon>Prymnesiophyceae</taxon>
        <taxon>Prymnesiales</taxon>
        <taxon>Prymnesiaceae</taxon>
        <taxon>Haptolina</taxon>
    </lineage>
</organism>
<comment type="catalytic activity">
    <reaction evidence="7">
        <text>phosphoethanolamine + S-adenosyl-L-methionine = N-methylethanolamine phosphate + S-adenosyl-L-homocysteine + H(+)</text>
        <dbReference type="Rhea" id="RHEA:20365"/>
        <dbReference type="ChEBI" id="CHEBI:15378"/>
        <dbReference type="ChEBI" id="CHEBI:57781"/>
        <dbReference type="ChEBI" id="CHEBI:57856"/>
        <dbReference type="ChEBI" id="CHEBI:58190"/>
        <dbReference type="ChEBI" id="CHEBI:59789"/>
        <dbReference type="EC" id="2.1.1.103"/>
    </reaction>
    <physiologicalReaction direction="left-to-right" evidence="7">
        <dbReference type="Rhea" id="RHEA:20366"/>
    </physiologicalReaction>
</comment>
<evidence type="ECO:0000256" key="5">
    <source>
        <dbReference type="ARBA" id="ARBA00035674"/>
    </source>
</evidence>
<dbReference type="Pfam" id="PF13649">
    <property type="entry name" value="Methyltransf_25"/>
    <property type="match status" value="1"/>
</dbReference>
<evidence type="ECO:0000256" key="6">
    <source>
        <dbReference type="ARBA" id="ARBA00047619"/>
    </source>
</evidence>
<keyword evidence="4" id="KW-0808">Transferase</keyword>
<evidence type="ECO:0000256" key="2">
    <source>
        <dbReference type="ARBA" id="ARBA00005189"/>
    </source>
</evidence>
<dbReference type="AlphaFoldDB" id="A0A7S2IKG9"/>
<reference evidence="10" key="1">
    <citation type="submission" date="2021-01" db="EMBL/GenBank/DDBJ databases">
        <authorList>
            <person name="Corre E."/>
            <person name="Pelletier E."/>
            <person name="Niang G."/>
            <person name="Scheremetjew M."/>
            <person name="Finn R."/>
            <person name="Kale V."/>
            <person name="Holt S."/>
            <person name="Cochrane G."/>
            <person name="Meng A."/>
            <person name="Brown T."/>
            <person name="Cohen L."/>
        </authorList>
    </citation>
    <scope>NUCLEOTIDE SEQUENCE</scope>
    <source>
        <strain evidence="10">UTEX LB 985</strain>
    </source>
</reference>
<dbReference type="Gene3D" id="3.40.50.150">
    <property type="entry name" value="Vaccinia Virus protein VP39"/>
    <property type="match status" value="1"/>
</dbReference>
<evidence type="ECO:0000256" key="8">
    <source>
        <dbReference type="ARBA" id="ARBA00047841"/>
    </source>
</evidence>
<feature type="domain" description="Methyltransferase" evidence="9">
    <location>
        <begin position="85"/>
        <end position="178"/>
    </location>
</feature>
<protein>
    <recommendedName>
        <fullName evidence="5">phosphoethanolamine N-methyltransferase</fullName>
        <ecNumber evidence="5">2.1.1.103</ecNumber>
    </recommendedName>
</protein>
<evidence type="ECO:0000256" key="4">
    <source>
        <dbReference type="ARBA" id="ARBA00022679"/>
    </source>
</evidence>
<comment type="catalytic activity">
    <reaction evidence="6">
        <text>N,N-dimethylethanolamine phosphate + S-adenosyl-L-methionine = phosphocholine + S-adenosyl-L-homocysteine + H(+)</text>
        <dbReference type="Rhea" id="RHEA:25325"/>
        <dbReference type="ChEBI" id="CHEBI:15378"/>
        <dbReference type="ChEBI" id="CHEBI:57856"/>
        <dbReference type="ChEBI" id="CHEBI:58641"/>
        <dbReference type="ChEBI" id="CHEBI:59789"/>
        <dbReference type="ChEBI" id="CHEBI:295975"/>
        <dbReference type="EC" id="2.1.1.103"/>
    </reaction>
    <physiologicalReaction direction="left-to-right" evidence="6">
        <dbReference type="Rhea" id="RHEA:25326"/>
    </physiologicalReaction>
</comment>
<dbReference type="PANTHER" id="PTHR44307">
    <property type="entry name" value="PHOSPHOETHANOLAMINE METHYLTRANSFERASE"/>
    <property type="match status" value="1"/>
</dbReference>
<dbReference type="CDD" id="cd02440">
    <property type="entry name" value="AdoMet_MTases"/>
    <property type="match status" value="1"/>
</dbReference>
<gene>
    <name evidence="10" type="ORF">CBRE1094_LOCUS34799</name>
</gene>
<name>A0A7S2IKG9_9EUKA</name>
<comment type="pathway">
    <text evidence="2">Lipid metabolism.</text>
</comment>
<sequence length="257" mass="29127">MLSIGARRTATVLQRLPSARRLSSVVQSVQSHENAVRDLMQDYWAQHSASGSIEEMMLDNDAGKIEAEERQEILSMLPSVKDKRVLELAAGVGRFTGELCKEAKAVTAVDFVQKFSDMNLEANNRHGNLQCLCADVTVLEQRPRSHDLVFSNWLLMYLSDEEVQRFATNAMLWLKPGGSLFFRESCFRQSGNAARNINPTQYRRPGAYTDIFSAVTAVEDGTKYTFELRRMQPVQTYIKHKGNDGQICWLWTKVALE</sequence>
<dbReference type="GO" id="GO:0032259">
    <property type="term" value="P:methylation"/>
    <property type="evidence" value="ECO:0007669"/>
    <property type="project" value="UniProtKB-KW"/>
</dbReference>